<accession>A0AAE3E3P2</accession>
<dbReference type="InterPro" id="IPR000602">
    <property type="entry name" value="Glyco_hydro_38_N"/>
</dbReference>
<keyword evidence="2" id="KW-0479">Metal-binding</keyword>
<dbReference type="GO" id="GO:0046872">
    <property type="term" value="F:metal ion binding"/>
    <property type="evidence" value="ECO:0007669"/>
    <property type="project" value="UniProtKB-KW"/>
</dbReference>
<feature type="domain" description="Glycoside hydrolase family 38 central" evidence="5">
    <location>
        <begin position="555"/>
        <end position="640"/>
    </location>
</feature>
<dbReference type="Gene3D" id="1.20.1270.50">
    <property type="entry name" value="Glycoside hydrolase family 38, central domain"/>
    <property type="match status" value="1"/>
</dbReference>
<dbReference type="InterPro" id="IPR037094">
    <property type="entry name" value="Glyco_hydro_38_cen_sf"/>
</dbReference>
<organism evidence="6 7">
    <name type="scientific">Anthropogastromicrobium aceti</name>
    <dbReference type="NCBI Taxonomy" id="2981768"/>
    <lineage>
        <taxon>Bacteria</taxon>
        <taxon>Bacillati</taxon>
        <taxon>Bacillota</taxon>
        <taxon>Clostridia</taxon>
        <taxon>Lachnospirales</taxon>
        <taxon>Lachnospiraceae</taxon>
        <taxon>Anthropogastromicrobium</taxon>
    </lineage>
</organism>
<dbReference type="AlphaFoldDB" id="A0AAE3E3P2"/>
<evidence type="ECO:0000256" key="4">
    <source>
        <dbReference type="ARBA" id="ARBA00023295"/>
    </source>
</evidence>
<gene>
    <name evidence="6" type="ORF">LKD48_08135</name>
</gene>
<dbReference type="InterPro" id="IPR015341">
    <property type="entry name" value="Glyco_hydro_38_cen"/>
</dbReference>
<keyword evidence="4" id="KW-0326">Glycosidase</keyword>
<dbReference type="GO" id="GO:0006013">
    <property type="term" value="P:mannose metabolic process"/>
    <property type="evidence" value="ECO:0007669"/>
    <property type="project" value="InterPro"/>
</dbReference>
<dbReference type="Gene3D" id="2.70.98.30">
    <property type="entry name" value="Golgi alpha-mannosidase II, domain 4"/>
    <property type="match status" value="1"/>
</dbReference>
<dbReference type="GO" id="GO:0009313">
    <property type="term" value="P:oligosaccharide catabolic process"/>
    <property type="evidence" value="ECO:0007669"/>
    <property type="project" value="TreeGrafter"/>
</dbReference>
<dbReference type="Pfam" id="PF07748">
    <property type="entry name" value="Glyco_hydro_38C"/>
    <property type="match status" value="1"/>
</dbReference>
<sequence length="1099" mass="126732">MRSLDYMNRVEAYVNRLNSERRTVLETIPQVRFLDLMADELNCNDTTTDCKEDENKKYGVAPNLDAAHTRGYAKRQFVLEDCSNWPVFSCADTWGGPDYHGIFAFSVKITEQMKGRMIGFSLDTGADDIWNTDNPQIMVYVNGVLTCAMDLNHHEVILSDCAEPGKIYDIRLYAYVNSPGKSNFLYLKVFAKEQEAEALYYDMKLPLEAAKQMRPEEEKRRKLLELLNQAGDILDLRIKGSDKYRASLIAASEWLKENLYEKEWEIDSPTVYALGHTHIDVAWKWPLRQTREKAVRSFSTVLYLMKRYPEYRFFLSQPQLYEYVKEEAPEVFEQVKERVKEGRWEADGAMWLESDSNLTSGESLIRQILYGKKFFNEEFGIKEQEILWLPDAFGFLGALPQIMKKSGIRYFLTTKMGWNDADQQPDDTFLWEGIDGSRVTGLYITTKNYEAYPERFEKPVREVTYNGRQNASQTMGTWQNYRNKELNDAVLTIYGYGDGGGGPTEGMLEESKRLSYGIPGVPKVKLSGLKEYLQVLDKNLQNKKLNTWYGDLYLEYHRGTFSSIAENKKNNRICEYKNQQAEWLASLLWWMNKKNENANKNAYPKETLDKAWKLLLLNQFHDILPGSAIDEVYEQSDIDYAKIKAMDEEIISEALESLSSNNSEQKNGICAWNPLGFAAEQVIELDKKKQQECGIDKGCSLTNVTAAQCLKDGKMLVTATLPAKGSLYMELSAEKESLDKKAKKEYFVLRDENTLETPWYIVSWNELGELTSLYDKEAKREVLEAGTVGNEIVVYEDIPKDYDAWNVESYYSRKHWKTLAKKPCMMTETGEICAVLHTELSYESSVIEQDIVFFAHTRRIDFKTKIDWKEQQQLVKAEFHLDVMTRTAACEIPYGVMERPTHRNTSWQRAQFEMCAHRFVDLSEPGFGVALLNDGRYGHSIEDSFVSLTLLTSGVFPFPDADKGLHELTYALMPHMGDWREANVVHEAGKLNEKPILSVYKPSLLTEEKSSARYTMCEVSSPNVIVTSVKRAEDESGLIVRMYESSGIRTNVEWNLEGLCPKYIYECDMMEQKEREVVFDGQRAKFEIRPFEIKTFLLV</sequence>
<dbReference type="PANTHER" id="PTHR46017">
    <property type="entry name" value="ALPHA-MANNOSIDASE 2C1"/>
    <property type="match status" value="1"/>
</dbReference>
<proteinExistence type="inferred from homology"/>
<name>A0AAE3E3P2_9FIRM</name>
<dbReference type="SUPFAM" id="SSF88713">
    <property type="entry name" value="Glycoside hydrolase/deacetylase"/>
    <property type="match status" value="1"/>
</dbReference>
<dbReference type="FunFam" id="1.20.1270.50:FF:000004">
    <property type="entry name" value="alpha-mannosidase 2C1 isoform X1"/>
    <property type="match status" value="1"/>
</dbReference>
<dbReference type="SUPFAM" id="SSF88688">
    <property type="entry name" value="Families 57/38 glycoside transferase middle domain"/>
    <property type="match status" value="1"/>
</dbReference>
<dbReference type="InterPro" id="IPR028995">
    <property type="entry name" value="Glyco_hydro_57/38_cen_sf"/>
</dbReference>
<dbReference type="InterPro" id="IPR041147">
    <property type="entry name" value="GH38_C"/>
</dbReference>
<evidence type="ECO:0000256" key="2">
    <source>
        <dbReference type="ARBA" id="ARBA00022723"/>
    </source>
</evidence>
<evidence type="ECO:0000259" key="5">
    <source>
        <dbReference type="SMART" id="SM00872"/>
    </source>
</evidence>
<evidence type="ECO:0000313" key="6">
    <source>
        <dbReference type="EMBL" id="MCC2221602.1"/>
    </source>
</evidence>
<dbReference type="InterPro" id="IPR011013">
    <property type="entry name" value="Gal_mutarotase_sf_dom"/>
</dbReference>
<dbReference type="SUPFAM" id="SSF74650">
    <property type="entry name" value="Galactose mutarotase-like"/>
    <property type="match status" value="1"/>
</dbReference>
<dbReference type="InterPro" id="IPR027291">
    <property type="entry name" value="Glyco_hydro_38_N_sf"/>
</dbReference>
<dbReference type="Pfam" id="PF01074">
    <property type="entry name" value="Glyco_hydro_38N"/>
    <property type="match status" value="1"/>
</dbReference>
<dbReference type="CDD" id="cd10789">
    <property type="entry name" value="GH38N_AMII_ER_cytosolic"/>
    <property type="match status" value="1"/>
</dbReference>
<evidence type="ECO:0000256" key="1">
    <source>
        <dbReference type="ARBA" id="ARBA00009792"/>
    </source>
</evidence>
<dbReference type="GO" id="GO:0004559">
    <property type="term" value="F:alpha-mannosidase activity"/>
    <property type="evidence" value="ECO:0007669"/>
    <property type="project" value="InterPro"/>
</dbReference>
<protein>
    <submittedName>
        <fullName evidence="6">Glycosyl hydrolase-related protein</fullName>
    </submittedName>
</protein>
<dbReference type="EMBL" id="JAJEQN010000017">
    <property type="protein sequence ID" value="MCC2221602.1"/>
    <property type="molecule type" value="Genomic_DNA"/>
</dbReference>
<dbReference type="GO" id="GO:0030246">
    <property type="term" value="F:carbohydrate binding"/>
    <property type="evidence" value="ECO:0007669"/>
    <property type="project" value="InterPro"/>
</dbReference>
<dbReference type="InterPro" id="IPR011330">
    <property type="entry name" value="Glyco_hydro/deAcase_b/a-brl"/>
</dbReference>
<dbReference type="Gene3D" id="3.20.110.10">
    <property type="entry name" value="Glycoside hydrolase 38, N terminal domain"/>
    <property type="match status" value="1"/>
</dbReference>
<keyword evidence="3 6" id="KW-0378">Hydrolase</keyword>
<dbReference type="FunFam" id="3.20.110.10:FF:000002">
    <property type="entry name" value="alpha-mannosidase 2C1 isoform X1"/>
    <property type="match status" value="1"/>
</dbReference>
<dbReference type="Proteomes" id="UP001198200">
    <property type="component" value="Unassembled WGS sequence"/>
</dbReference>
<dbReference type="Gene3D" id="2.60.40.2220">
    <property type="match status" value="1"/>
</dbReference>
<evidence type="ECO:0000256" key="3">
    <source>
        <dbReference type="ARBA" id="ARBA00022801"/>
    </source>
</evidence>
<comment type="caution">
    <text evidence="6">The sequence shown here is derived from an EMBL/GenBank/DDBJ whole genome shotgun (WGS) entry which is preliminary data.</text>
</comment>
<reference evidence="6 7" key="1">
    <citation type="submission" date="2021-10" db="EMBL/GenBank/DDBJ databases">
        <title>Anaerobic single-cell dispensing facilitates the cultivation of human gut bacteria.</title>
        <authorList>
            <person name="Afrizal A."/>
        </authorList>
    </citation>
    <scope>NUCLEOTIDE SEQUENCE [LARGE SCALE GENOMIC DNA]</scope>
    <source>
        <strain evidence="6 7">CLA-AA-H224</strain>
    </source>
</reference>
<comment type="similarity">
    <text evidence="1">Belongs to the glycosyl hydrolase 38 family.</text>
</comment>
<evidence type="ECO:0000313" key="7">
    <source>
        <dbReference type="Proteomes" id="UP001198200"/>
    </source>
</evidence>
<dbReference type="PANTHER" id="PTHR46017:SF1">
    <property type="entry name" value="ALPHA-MANNOSIDASE 2C1"/>
    <property type="match status" value="1"/>
</dbReference>
<dbReference type="FunFam" id="2.70.98.30:FF:000010">
    <property type="entry name" value="Cytosolic alpha-mannosidase"/>
    <property type="match status" value="1"/>
</dbReference>
<dbReference type="Pfam" id="PF17677">
    <property type="entry name" value="Glyco_hydro38C2"/>
    <property type="match status" value="1"/>
</dbReference>
<dbReference type="Pfam" id="PF09261">
    <property type="entry name" value="Alpha-mann_mid"/>
    <property type="match status" value="1"/>
</dbReference>
<dbReference type="SMART" id="SM00872">
    <property type="entry name" value="Alpha-mann_mid"/>
    <property type="match status" value="1"/>
</dbReference>
<dbReference type="RefSeq" id="WP_308731704.1">
    <property type="nucleotide sequence ID" value="NZ_JAJEQN010000017.1"/>
</dbReference>
<keyword evidence="7" id="KW-1185">Reference proteome</keyword>
<dbReference type="InterPro" id="IPR011682">
    <property type="entry name" value="Glyco_hydro_38_C"/>
</dbReference>